<keyword evidence="1" id="KW-0472">Membrane</keyword>
<dbReference type="RefSeq" id="WP_160871395.1">
    <property type="nucleotide sequence ID" value="NZ_CP132302.1"/>
</dbReference>
<keyword evidence="3" id="KW-1185">Reference proteome</keyword>
<keyword evidence="1" id="KW-0812">Transmembrane</keyword>
<dbReference type="Proteomes" id="UP001234585">
    <property type="component" value="Chromosome"/>
</dbReference>
<name>A0AA50CQU9_9HYPH</name>
<proteinExistence type="predicted"/>
<organism evidence="2 3">
    <name type="scientific">Shinella sumterensis</name>
    <dbReference type="NCBI Taxonomy" id="1967501"/>
    <lineage>
        <taxon>Bacteria</taxon>
        <taxon>Pseudomonadati</taxon>
        <taxon>Pseudomonadota</taxon>
        <taxon>Alphaproteobacteria</taxon>
        <taxon>Hyphomicrobiales</taxon>
        <taxon>Rhizobiaceae</taxon>
        <taxon>Shinella</taxon>
    </lineage>
</organism>
<accession>A0AA50CQU9</accession>
<dbReference type="AlphaFoldDB" id="A0AA50CQU9"/>
<gene>
    <name evidence="2" type="ORF">Q9313_08150</name>
</gene>
<evidence type="ECO:0000313" key="3">
    <source>
        <dbReference type="Proteomes" id="UP001234585"/>
    </source>
</evidence>
<dbReference type="EMBL" id="CP132302">
    <property type="protein sequence ID" value="WLR98979.1"/>
    <property type="molecule type" value="Genomic_DNA"/>
</dbReference>
<feature type="transmembrane region" description="Helical" evidence="1">
    <location>
        <begin position="21"/>
        <end position="38"/>
    </location>
</feature>
<protein>
    <submittedName>
        <fullName evidence="2">Uncharacterized protein</fullName>
    </submittedName>
</protein>
<evidence type="ECO:0000313" key="2">
    <source>
        <dbReference type="EMBL" id="WLR98979.1"/>
    </source>
</evidence>
<evidence type="ECO:0000256" key="1">
    <source>
        <dbReference type="SAM" id="Phobius"/>
    </source>
</evidence>
<keyword evidence="1" id="KW-1133">Transmembrane helix</keyword>
<reference evidence="2 3" key="1">
    <citation type="submission" date="2023-08" db="EMBL/GenBank/DDBJ databases">
        <title>Pathogen: clinical or host-associated sample.</title>
        <authorList>
            <person name="Hergert J."/>
            <person name="Casey R."/>
            <person name="Wagner J."/>
            <person name="Young E.L."/>
            <person name="Oakeson K.F."/>
        </authorList>
    </citation>
    <scope>NUCLEOTIDE SEQUENCE [LARGE SCALE GENOMIC DNA]</scope>
    <source>
        <strain evidence="2 3">1760953</strain>
    </source>
</reference>
<sequence>MTEKLATNIAMVVKAARSRRKSVIGVSLSFYVFILFHSCSHVNSFPQPLWTVAAKRNTVWSINGELR</sequence>